<dbReference type="InterPro" id="IPR001613">
    <property type="entry name" value="Flavin_amine_oxidase"/>
</dbReference>
<comment type="similarity">
    <text evidence="2">Belongs to the flavin monoamine oxidase family.</text>
</comment>
<evidence type="ECO:0000313" key="8">
    <source>
        <dbReference type="Proteomes" id="UP000272400"/>
    </source>
</evidence>
<feature type="signal peptide" evidence="5">
    <location>
        <begin position="1"/>
        <end position="17"/>
    </location>
</feature>
<evidence type="ECO:0000256" key="3">
    <source>
        <dbReference type="ARBA" id="ARBA00023002"/>
    </source>
</evidence>
<dbReference type="PRINTS" id="PR00757">
    <property type="entry name" value="AMINEOXDASEF"/>
</dbReference>
<gene>
    <name evidence="7" type="ORF">EDD29_1454</name>
</gene>
<dbReference type="SUPFAM" id="SSF51905">
    <property type="entry name" value="FAD/NAD(P)-binding domain"/>
    <property type="match status" value="1"/>
</dbReference>
<dbReference type="Proteomes" id="UP000272400">
    <property type="component" value="Unassembled WGS sequence"/>
</dbReference>
<evidence type="ECO:0000256" key="2">
    <source>
        <dbReference type="ARBA" id="ARBA00005995"/>
    </source>
</evidence>
<dbReference type="InterPro" id="IPR050703">
    <property type="entry name" value="Flavin_MAO"/>
</dbReference>
<dbReference type="PANTHER" id="PTHR43563:SF14">
    <property type="entry name" value="AMINE OXIDASE"/>
    <property type="match status" value="1"/>
</dbReference>
<evidence type="ECO:0000313" key="7">
    <source>
        <dbReference type="EMBL" id="ROO83944.1"/>
    </source>
</evidence>
<evidence type="ECO:0000256" key="4">
    <source>
        <dbReference type="PIRSR" id="PIRSR601613-1"/>
    </source>
</evidence>
<feature type="binding site" evidence="4">
    <location>
        <position position="372"/>
    </location>
    <ligand>
        <name>substrate</name>
    </ligand>
</feature>
<keyword evidence="3" id="KW-0560">Oxidoreductase</keyword>
<proteinExistence type="inferred from homology"/>
<dbReference type="InterPro" id="IPR036188">
    <property type="entry name" value="FAD/NAD-bd_sf"/>
</dbReference>
<dbReference type="GO" id="GO:0016491">
    <property type="term" value="F:oxidoreductase activity"/>
    <property type="evidence" value="ECO:0007669"/>
    <property type="project" value="UniProtKB-KW"/>
</dbReference>
<dbReference type="EMBL" id="RJKE01000001">
    <property type="protein sequence ID" value="ROO83944.1"/>
    <property type="molecule type" value="Genomic_DNA"/>
</dbReference>
<comment type="caution">
    <text evidence="7">The sequence shown here is derived from an EMBL/GenBank/DDBJ whole genome shotgun (WGS) entry which is preliminary data.</text>
</comment>
<protein>
    <submittedName>
        <fullName evidence="7">Monoamine oxidase</fullName>
    </submittedName>
</protein>
<keyword evidence="5" id="KW-0732">Signal</keyword>
<feature type="binding site" evidence="4">
    <location>
        <position position="266"/>
    </location>
    <ligand>
        <name>FAD</name>
        <dbReference type="ChEBI" id="CHEBI:57692"/>
    </ligand>
</feature>
<feature type="chain" id="PRO_5017946117" evidence="5">
    <location>
        <begin position="18"/>
        <end position="482"/>
    </location>
</feature>
<accession>A0A3N1CS05</accession>
<comment type="cofactor">
    <cofactor evidence="1">
        <name>FAD</name>
        <dbReference type="ChEBI" id="CHEBI:57692"/>
    </cofactor>
</comment>
<evidence type="ECO:0000256" key="5">
    <source>
        <dbReference type="SAM" id="SignalP"/>
    </source>
</evidence>
<feature type="binding site" evidence="4">
    <location>
        <position position="38"/>
    </location>
    <ligand>
        <name>FAD</name>
        <dbReference type="ChEBI" id="CHEBI:57692"/>
    </ligand>
</feature>
<name>A0A3N1CS05_9ACTN</name>
<evidence type="ECO:0000259" key="6">
    <source>
        <dbReference type="Pfam" id="PF01593"/>
    </source>
</evidence>
<evidence type="ECO:0000256" key="1">
    <source>
        <dbReference type="ARBA" id="ARBA00001974"/>
    </source>
</evidence>
<dbReference type="Gene3D" id="3.50.50.60">
    <property type="entry name" value="FAD/NAD(P)-binding domain"/>
    <property type="match status" value="1"/>
</dbReference>
<dbReference type="PANTHER" id="PTHR43563">
    <property type="entry name" value="AMINE OXIDASE"/>
    <property type="match status" value="1"/>
</dbReference>
<sequence>MVSAASLAALPATSASAAPGDPGEPLEVDVCVVGGGLSGLTAARDLVAAGKSVVVLEGRDRAGGRVYGMTLGDGTVTEGGAEFIGPTQDRIAALAQSLGVQTFPTYNTGKNVYYRSNKRSTYATDGLLGAVPPDWGVVDLELAMTTLSGMAATITPGRPWTAAKAEEWDSQTFHTWSRLNTVSAGARFLFDAFISSTLSVRSKEVSLLYVLNYIASAGNAANAGNIDRLINTAGGGQELRITGGSQEIPLRLAAQLGDRVKLNTRVRRITLDGGPRALVESDALQVSAKRVIVAMSPQQTASIEFRPGLPASRAQLIQRFPMGSVAKFVAVYPTPFWRADGLTGQAVADSGAIDATFDNSPADGSRGLLMGFVNQTNMRRLHGKSDAEIATACLASFVKLFGAQAAAPSHYAYHLWDADPFSGGGPTGIAAPGVLTEFGEALRAPHALIHWAGTETADFWTGYMDGAVRSGERAASEVVALV</sequence>
<dbReference type="AlphaFoldDB" id="A0A3N1CS05"/>
<reference evidence="7 8" key="1">
    <citation type="submission" date="2018-11" db="EMBL/GenBank/DDBJ databases">
        <title>Sequencing the genomes of 1000 actinobacteria strains.</title>
        <authorList>
            <person name="Klenk H.-P."/>
        </authorList>
    </citation>
    <scope>NUCLEOTIDE SEQUENCE [LARGE SCALE GENOMIC DNA]</scope>
    <source>
        <strain evidence="7 8">DSM 44254</strain>
    </source>
</reference>
<feature type="domain" description="Amine oxidase" evidence="6">
    <location>
        <begin position="37"/>
        <end position="478"/>
    </location>
</feature>
<dbReference type="InterPro" id="IPR002937">
    <property type="entry name" value="Amino_oxidase"/>
</dbReference>
<keyword evidence="8" id="KW-1185">Reference proteome</keyword>
<organism evidence="7 8">
    <name type="scientific">Actinocorallia herbida</name>
    <dbReference type="NCBI Taxonomy" id="58109"/>
    <lineage>
        <taxon>Bacteria</taxon>
        <taxon>Bacillati</taxon>
        <taxon>Actinomycetota</taxon>
        <taxon>Actinomycetes</taxon>
        <taxon>Streptosporangiales</taxon>
        <taxon>Thermomonosporaceae</taxon>
        <taxon>Actinocorallia</taxon>
    </lineage>
</organism>
<dbReference type="SUPFAM" id="SSF54373">
    <property type="entry name" value="FAD-linked reductases, C-terminal domain"/>
    <property type="match status" value="1"/>
</dbReference>
<dbReference type="Pfam" id="PF01593">
    <property type="entry name" value="Amino_oxidase"/>
    <property type="match status" value="1"/>
</dbReference>
<feature type="binding site" evidence="4">
    <location>
        <position position="455"/>
    </location>
    <ligand>
        <name>FAD</name>
        <dbReference type="ChEBI" id="CHEBI:57692"/>
    </ligand>
</feature>